<dbReference type="InterPro" id="IPR011990">
    <property type="entry name" value="TPR-like_helical_dom_sf"/>
</dbReference>
<dbReference type="CDD" id="cd15831">
    <property type="entry name" value="BTAD"/>
    <property type="match status" value="1"/>
</dbReference>
<dbReference type="InterPro" id="IPR001867">
    <property type="entry name" value="OmpR/PhoB-type_DNA-bd"/>
</dbReference>
<dbReference type="Pfam" id="PF00486">
    <property type="entry name" value="Trans_reg_C"/>
    <property type="match status" value="1"/>
</dbReference>
<dbReference type="PANTHER" id="PTHR35807">
    <property type="entry name" value="TRANSCRIPTIONAL REGULATOR REDD-RELATED"/>
    <property type="match status" value="1"/>
</dbReference>
<dbReference type="Gene3D" id="1.10.10.10">
    <property type="entry name" value="Winged helix-like DNA-binding domain superfamily/Winged helix DNA-binding domain"/>
    <property type="match status" value="1"/>
</dbReference>
<evidence type="ECO:0000313" key="9">
    <source>
        <dbReference type="Proteomes" id="UP000605568"/>
    </source>
</evidence>
<accession>A0ABQ3MTS3</accession>
<dbReference type="InterPro" id="IPR016032">
    <property type="entry name" value="Sig_transdc_resp-reg_C-effctor"/>
</dbReference>
<dbReference type="InterPro" id="IPR027417">
    <property type="entry name" value="P-loop_NTPase"/>
</dbReference>
<evidence type="ECO:0008006" key="10">
    <source>
        <dbReference type="Google" id="ProtNLM"/>
    </source>
</evidence>
<dbReference type="Pfam" id="PF03704">
    <property type="entry name" value="BTAD"/>
    <property type="match status" value="1"/>
</dbReference>
<feature type="compositionally biased region" description="Low complexity" evidence="5">
    <location>
        <begin position="541"/>
        <end position="552"/>
    </location>
</feature>
<reference evidence="9" key="1">
    <citation type="journal article" date="2019" name="Int. J. Syst. Evol. Microbiol.">
        <title>The Global Catalogue of Microorganisms (GCM) 10K type strain sequencing project: providing services to taxonomists for standard genome sequencing and annotation.</title>
        <authorList>
            <consortium name="The Broad Institute Genomics Platform"/>
            <consortium name="The Broad Institute Genome Sequencing Center for Infectious Disease"/>
            <person name="Wu L."/>
            <person name="Ma J."/>
        </authorList>
    </citation>
    <scope>NUCLEOTIDE SEQUENCE [LARGE SCALE GENOMIC DNA]</scope>
    <source>
        <strain evidence="9">CGMCC 4.7367</strain>
    </source>
</reference>
<comment type="similarity">
    <text evidence="1">Belongs to the AfsR/DnrI/RedD regulatory family.</text>
</comment>
<evidence type="ECO:0000256" key="4">
    <source>
        <dbReference type="ARBA" id="ARBA00023163"/>
    </source>
</evidence>
<sequence>MEFRLLGDVEVRVGGEVVDIGHARQRCVLAVLLVEVNRLVPVDVLVDRVWGEHVPQRARNAVAGYVSRLRQVLPDEVRIVGRQGGYVVCADPMSVDLHRFHALVERARVEPGETVLGEALGLWRGEPFSTVDTPWLAEVRTALESRRFAALLDRNDLLLERGRHAELLAELEVTAAAFPLDERLAGQLVLALYRSGRQADALLRYEQVRVRLAQELGADPGPALRSLHQRILRADVAVPRQLPVPPRSFVGRERELAALDAALAAGHRIVAVTGPAGVGKTALALHWAHRAADRFPDGQVYVDLRRTAEPVVAGRRSVVLLDNARDADQVRSLLRAAPGCLVVVTSRDRLTGLVAVDGAQPVPVDLMSAEDSRALLADRLGTRADPAAVAEVVSRCAGLPLALTVVAARVACTGFGLEEIAAELRDGLDAFDGGDPATDLRTVFSWSYRALGPEAARLFRLLGLHPGQEISVENAAALLGTRHVRPVLAELTRANLLAERRPGRYFLHGLLHAYAAELSRSAPRPPGTAPARRSPRRRATRGAPGPGRASAARSRRPCR</sequence>
<evidence type="ECO:0000256" key="5">
    <source>
        <dbReference type="SAM" id="MobiDB-lite"/>
    </source>
</evidence>
<dbReference type="PANTHER" id="PTHR35807:SF1">
    <property type="entry name" value="TRANSCRIPTIONAL REGULATOR REDD"/>
    <property type="match status" value="1"/>
</dbReference>
<keyword evidence="2" id="KW-0805">Transcription regulation</keyword>
<dbReference type="Gene3D" id="3.40.50.300">
    <property type="entry name" value="P-loop containing nucleotide triphosphate hydrolases"/>
    <property type="match status" value="1"/>
</dbReference>
<dbReference type="Proteomes" id="UP000605568">
    <property type="component" value="Unassembled WGS sequence"/>
</dbReference>
<dbReference type="InterPro" id="IPR005158">
    <property type="entry name" value="BTAD"/>
</dbReference>
<keyword evidence="4" id="KW-0804">Transcription</keyword>
<dbReference type="EMBL" id="BNAR01000025">
    <property type="protein sequence ID" value="GHH61352.1"/>
    <property type="molecule type" value="Genomic_DNA"/>
</dbReference>
<dbReference type="PRINTS" id="PR00364">
    <property type="entry name" value="DISEASERSIST"/>
</dbReference>
<organism evidence="8 9">
    <name type="scientific">Lentzea cavernae</name>
    <dbReference type="NCBI Taxonomy" id="2020703"/>
    <lineage>
        <taxon>Bacteria</taxon>
        <taxon>Bacillati</taxon>
        <taxon>Actinomycetota</taxon>
        <taxon>Actinomycetes</taxon>
        <taxon>Pseudonocardiales</taxon>
        <taxon>Pseudonocardiaceae</taxon>
        <taxon>Lentzea</taxon>
    </lineage>
</organism>
<dbReference type="InterPro" id="IPR041664">
    <property type="entry name" value="AAA_16"/>
</dbReference>
<evidence type="ECO:0000256" key="3">
    <source>
        <dbReference type="ARBA" id="ARBA00023125"/>
    </source>
</evidence>
<comment type="caution">
    <text evidence="8">The sequence shown here is derived from an EMBL/GenBank/DDBJ whole genome shotgun (WGS) entry which is preliminary data.</text>
</comment>
<dbReference type="Gene3D" id="1.25.40.10">
    <property type="entry name" value="Tetratricopeptide repeat domain"/>
    <property type="match status" value="1"/>
</dbReference>
<feature type="domain" description="OmpR/PhoB-type" evidence="6">
    <location>
        <begin position="15"/>
        <end position="88"/>
    </location>
</feature>
<dbReference type="InterPro" id="IPR051677">
    <property type="entry name" value="AfsR-DnrI-RedD_regulator"/>
</dbReference>
<evidence type="ECO:0000256" key="2">
    <source>
        <dbReference type="ARBA" id="ARBA00023015"/>
    </source>
</evidence>
<evidence type="ECO:0000256" key="1">
    <source>
        <dbReference type="ARBA" id="ARBA00005820"/>
    </source>
</evidence>
<dbReference type="SMART" id="SM00862">
    <property type="entry name" value="Trans_reg_C"/>
    <property type="match status" value="1"/>
</dbReference>
<dbReference type="SUPFAM" id="SSF48452">
    <property type="entry name" value="TPR-like"/>
    <property type="match status" value="1"/>
</dbReference>
<dbReference type="InterPro" id="IPR036388">
    <property type="entry name" value="WH-like_DNA-bd_sf"/>
</dbReference>
<keyword evidence="9" id="KW-1185">Reference proteome</keyword>
<feature type="domain" description="Bacterial transcriptional activator" evidence="7">
    <location>
        <begin position="95"/>
        <end position="232"/>
    </location>
</feature>
<evidence type="ECO:0000259" key="6">
    <source>
        <dbReference type="SMART" id="SM00862"/>
    </source>
</evidence>
<evidence type="ECO:0000259" key="7">
    <source>
        <dbReference type="SMART" id="SM01043"/>
    </source>
</evidence>
<evidence type="ECO:0000313" key="8">
    <source>
        <dbReference type="EMBL" id="GHH61352.1"/>
    </source>
</evidence>
<gene>
    <name evidence="8" type="ORF">GCM10017774_87200</name>
</gene>
<keyword evidence="3" id="KW-0238">DNA-binding</keyword>
<protein>
    <recommendedName>
        <fullName evidence="10">DNA-binding transcriptional activator of the SARP family</fullName>
    </recommendedName>
</protein>
<dbReference type="SMART" id="SM01043">
    <property type="entry name" value="BTAD"/>
    <property type="match status" value="1"/>
</dbReference>
<name>A0ABQ3MTS3_9PSEU</name>
<dbReference type="SUPFAM" id="SSF52540">
    <property type="entry name" value="P-loop containing nucleoside triphosphate hydrolases"/>
    <property type="match status" value="1"/>
</dbReference>
<dbReference type="SUPFAM" id="SSF46894">
    <property type="entry name" value="C-terminal effector domain of the bipartite response regulators"/>
    <property type="match status" value="1"/>
</dbReference>
<feature type="region of interest" description="Disordered" evidence="5">
    <location>
        <begin position="520"/>
        <end position="559"/>
    </location>
</feature>
<dbReference type="Pfam" id="PF13191">
    <property type="entry name" value="AAA_16"/>
    <property type="match status" value="1"/>
</dbReference>
<proteinExistence type="inferred from homology"/>